<proteinExistence type="inferred from homology"/>
<organism evidence="5 6">
    <name type="scientific">Candidatus Minimicrobia vallesae</name>
    <dbReference type="NCBI Taxonomy" id="2841264"/>
    <lineage>
        <taxon>Bacteria</taxon>
        <taxon>Candidatus Saccharimonadota</taxon>
        <taxon>Candidatus Saccharimonadota incertae sedis</taxon>
        <taxon>Candidatus Minimicrobia</taxon>
    </lineage>
</organism>
<dbReference type="AlphaFoldDB" id="A0A8F1MB12"/>
<dbReference type="RefSeq" id="WP_332873929.1">
    <property type="nucleotide sequence ID" value="NZ_CP076459.1"/>
</dbReference>
<dbReference type="PANTHER" id="PTHR30408">
    <property type="entry name" value="TYPE-1 RESTRICTION ENZYME ECOKI SPECIFICITY PROTEIN"/>
    <property type="match status" value="1"/>
</dbReference>
<reference evidence="5" key="1">
    <citation type="submission" date="2021-06" db="EMBL/GenBank/DDBJ databases">
        <title>An adapted protocol for Saccharibacteria cultivation: two new species join this phylum of Candidate Phyla Radiations.</title>
        <authorList>
            <person name="Ibrahim A."/>
            <person name="Maatouk M."/>
            <person name="Raoult D."/>
            <person name="Bittar F."/>
        </authorList>
    </citation>
    <scope>NUCLEOTIDE SEQUENCE</scope>
    <source>
        <strain evidence="5">IHU2</strain>
    </source>
</reference>
<dbReference type="KEGG" id="mvl:KOY49_02245"/>
<dbReference type="EMBL" id="CP076459">
    <property type="protein sequence ID" value="QWQ31790.1"/>
    <property type="molecule type" value="Genomic_DNA"/>
</dbReference>
<evidence type="ECO:0000256" key="3">
    <source>
        <dbReference type="ARBA" id="ARBA00023125"/>
    </source>
</evidence>
<accession>A0A8F1MB12</accession>
<dbReference type="GO" id="GO:0009307">
    <property type="term" value="P:DNA restriction-modification system"/>
    <property type="evidence" value="ECO:0007669"/>
    <property type="project" value="UniProtKB-KW"/>
</dbReference>
<evidence type="ECO:0000256" key="1">
    <source>
        <dbReference type="ARBA" id="ARBA00010923"/>
    </source>
</evidence>
<dbReference type="InterPro" id="IPR052021">
    <property type="entry name" value="Type-I_RS_S_subunit"/>
</dbReference>
<evidence type="ECO:0000256" key="2">
    <source>
        <dbReference type="ARBA" id="ARBA00022747"/>
    </source>
</evidence>
<keyword evidence="5" id="KW-0255">Endonuclease</keyword>
<dbReference type="PANTHER" id="PTHR30408:SF12">
    <property type="entry name" value="TYPE I RESTRICTION ENZYME MJAVIII SPECIFICITY SUBUNIT"/>
    <property type="match status" value="1"/>
</dbReference>
<dbReference type="Proteomes" id="UP000677117">
    <property type="component" value="Chromosome"/>
</dbReference>
<dbReference type="Gene3D" id="3.90.220.20">
    <property type="entry name" value="DNA methylase specificity domains"/>
    <property type="match status" value="1"/>
</dbReference>
<dbReference type="InterPro" id="IPR044946">
    <property type="entry name" value="Restrct_endonuc_typeI_TRD_sf"/>
</dbReference>
<keyword evidence="6" id="KW-1185">Reference proteome</keyword>
<comment type="similarity">
    <text evidence="1">Belongs to the type-I restriction system S methylase family.</text>
</comment>
<keyword evidence="3" id="KW-0238">DNA-binding</keyword>
<name>A0A8F1MB12_9BACT</name>
<dbReference type="GO" id="GO:0003677">
    <property type="term" value="F:DNA binding"/>
    <property type="evidence" value="ECO:0007669"/>
    <property type="project" value="UniProtKB-KW"/>
</dbReference>
<evidence type="ECO:0000313" key="6">
    <source>
        <dbReference type="Proteomes" id="UP000677117"/>
    </source>
</evidence>
<dbReference type="Pfam" id="PF01420">
    <property type="entry name" value="Methylase_S"/>
    <property type="match status" value="1"/>
</dbReference>
<dbReference type="SUPFAM" id="SSF116734">
    <property type="entry name" value="DNA methylase specificity domain"/>
    <property type="match status" value="1"/>
</dbReference>
<dbReference type="GO" id="GO:0016787">
    <property type="term" value="F:hydrolase activity"/>
    <property type="evidence" value="ECO:0007669"/>
    <property type="project" value="UniProtKB-KW"/>
</dbReference>
<evidence type="ECO:0000259" key="4">
    <source>
        <dbReference type="Pfam" id="PF01420"/>
    </source>
</evidence>
<dbReference type="REBASE" id="514721">
    <property type="entry name" value="S1.SbaIHU2ORF2235P"/>
</dbReference>
<feature type="domain" description="Type I restriction modification DNA specificity" evidence="4">
    <location>
        <begin position="3"/>
        <end position="71"/>
    </location>
</feature>
<sequence length="89" mass="10203">MPNDNFNQEFLRYAFQDISEELTSKAIGGGQPNISQTIIKNSYIVDAPIEEQERFASFAKQVDKSKFAVQKSLEKTQLLFDSLMQEYFG</sequence>
<evidence type="ECO:0000313" key="5">
    <source>
        <dbReference type="EMBL" id="QWQ31790.1"/>
    </source>
</evidence>
<protein>
    <submittedName>
        <fullName evidence="5">Restriction endonuclease subunit S</fullName>
        <ecNumber evidence="5">3.1.21.-</ecNumber>
    </submittedName>
</protein>
<keyword evidence="5" id="KW-0378">Hydrolase</keyword>
<dbReference type="InterPro" id="IPR000055">
    <property type="entry name" value="Restrct_endonuc_typeI_TRD"/>
</dbReference>
<keyword evidence="2" id="KW-0680">Restriction system</keyword>
<dbReference type="EC" id="3.1.21.-" evidence="5"/>
<dbReference type="GO" id="GO:0004519">
    <property type="term" value="F:endonuclease activity"/>
    <property type="evidence" value="ECO:0007669"/>
    <property type="project" value="UniProtKB-KW"/>
</dbReference>
<gene>
    <name evidence="5" type="ORF">KOY49_02245</name>
</gene>
<keyword evidence="5" id="KW-0540">Nuclease</keyword>